<comment type="caution">
    <text evidence="1">The sequence shown here is derived from an EMBL/GenBank/DDBJ whole genome shotgun (WGS) entry which is preliminary data.</text>
</comment>
<evidence type="ECO:0000313" key="1">
    <source>
        <dbReference type="EMBL" id="KAF9751442.1"/>
    </source>
</evidence>
<dbReference type="AlphaFoldDB" id="A0A8H7N989"/>
<gene>
    <name evidence="1" type="ORF">IM811_013236</name>
</gene>
<dbReference type="Proteomes" id="UP000616885">
    <property type="component" value="Unassembled WGS sequence"/>
</dbReference>
<name>A0A8H7N989_BIOOC</name>
<sequence>MAAALGVSLSPLGCSWSPGIEVISRVGVSDTSSSAAACLLFLFLFFFFLEPVVSSDSSTTGAVAWVGSVEEGSSVASTCLSFWENNGSEIRSWLGVKSSVGSDALLSASVAAAV</sequence>
<dbReference type="EMBL" id="JADCTT010000005">
    <property type="protein sequence ID" value="KAF9751442.1"/>
    <property type="molecule type" value="Genomic_DNA"/>
</dbReference>
<reference evidence="1" key="1">
    <citation type="submission" date="2020-10" db="EMBL/GenBank/DDBJ databases">
        <title>High-Quality Genome Resource of Clonostachys rosea strain S41 by Oxford Nanopore Long-Read Sequencing.</title>
        <authorList>
            <person name="Wang H."/>
        </authorList>
    </citation>
    <scope>NUCLEOTIDE SEQUENCE</scope>
    <source>
        <strain evidence="1">S41</strain>
    </source>
</reference>
<proteinExistence type="predicted"/>
<evidence type="ECO:0000313" key="2">
    <source>
        <dbReference type="Proteomes" id="UP000616885"/>
    </source>
</evidence>
<accession>A0A8H7N989</accession>
<organism evidence="1 2">
    <name type="scientific">Bionectria ochroleuca</name>
    <name type="common">Gliocladium roseum</name>
    <dbReference type="NCBI Taxonomy" id="29856"/>
    <lineage>
        <taxon>Eukaryota</taxon>
        <taxon>Fungi</taxon>
        <taxon>Dikarya</taxon>
        <taxon>Ascomycota</taxon>
        <taxon>Pezizomycotina</taxon>
        <taxon>Sordariomycetes</taxon>
        <taxon>Hypocreomycetidae</taxon>
        <taxon>Hypocreales</taxon>
        <taxon>Bionectriaceae</taxon>
        <taxon>Clonostachys</taxon>
    </lineage>
</organism>
<protein>
    <submittedName>
        <fullName evidence="1">Uncharacterized protein</fullName>
    </submittedName>
</protein>